<reference evidence="1 2" key="1">
    <citation type="submission" date="2007-01" db="EMBL/GenBank/DDBJ databases">
        <authorList>
            <person name="Haygood M."/>
            <person name="Podell S."/>
            <person name="Anderson C."/>
            <person name="Hopkinson B."/>
            <person name="Roe K."/>
            <person name="Barbeau K."/>
            <person name="Gaasterland T."/>
            <person name="Ferriera S."/>
            <person name="Johnson J."/>
            <person name="Kravitz S."/>
            <person name="Beeson K."/>
            <person name="Sutton G."/>
            <person name="Rogers Y.-H."/>
            <person name="Friedman R."/>
            <person name="Frazier M."/>
            <person name="Venter J.C."/>
        </authorList>
    </citation>
    <scope>NUCLEOTIDE SEQUENCE [LARGE SCALE GENOMIC DNA]</scope>
    <source>
        <strain evidence="1 2">ATCC 23134</strain>
    </source>
</reference>
<dbReference type="EMBL" id="AAWS01000070">
    <property type="protein sequence ID" value="EAY24401.1"/>
    <property type="molecule type" value="Genomic_DNA"/>
</dbReference>
<sequence length="38" mass="4501">MVLHNGRFKVFEMSPKFRADFEEIIKLNKVKLSANYIS</sequence>
<dbReference type="AlphaFoldDB" id="A1ZYW5"/>
<dbReference type="Proteomes" id="UP000004095">
    <property type="component" value="Unassembled WGS sequence"/>
</dbReference>
<gene>
    <name evidence="1" type="ORF">M23134_01741</name>
</gene>
<comment type="caution">
    <text evidence="1">The sequence shown here is derived from an EMBL/GenBank/DDBJ whole genome shotgun (WGS) entry which is preliminary data.</text>
</comment>
<accession>A1ZYW5</accession>
<name>A1ZYW5_MICM2</name>
<protein>
    <submittedName>
        <fullName evidence="1">Uncharacterized protein</fullName>
    </submittedName>
</protein>
<keyword evidence="2" id="KW-1185">Reference proteome</keyword>
<evidence type="ECO:0000313" key="2">
    <source>
        <dbReference type="Proteomes" id="UP000004095"/>
    </source>
</evidence>
<organism evidence="1 2">
    <name type="scientific">Microscilla marina ATCC 23134</name>
    <dbReference type="NCBI Taxonomy" id="313606"/>
    <lineage>
        <taxon>Bacteria</taxon>
        <taxon>Pseudomonadati</taxon>
        <taxon>Bacteroidota</taxon>
        <taxon>Cytophagia</taxon>
        <taxon>Cytophagales</taxon>
        <taxon>Microscillaceae</taxon>
        <taxon>Microscilla</taxon>
    </lineage>
</organism>
<proteinExistence type="predicted"/>
<evidence type="ECO:0000313" key="1">
    <source>
        <dbReference type="EMBL" id="EAY24401.1"/>
    </source>
</evidence>